<dbReference type="OrthoDB" id="3522111at2"/>
<dbReference type="AlphaFoldDB" id="A0A1G7U5Z3"/>
<feature type="domain" description="DUF11" evidence="2">
    <location>
        <begin position="56"/>
        <end position="138"/>
    </location>
</feature>
<feature type="signal peptide" evidence="1">
    <location>
        <begin position="1"/>
        <end position="30"/>
    </location>
</feature>
<sequence length="186" mass="19902">MPSPLKKIASLVLAAPLAGAMALTAAPASATVTAPAAAATKATEPYSTFAVSVKAPKKVRAGSKITYRITAVNRGPHTADNYYVGGLLPKGIGSTVRWDGPEDTECEFEDNAFFCTSPYYAEVGDKEWLDIEVRLKKTTRGYARAQLGVVAYDFPTGSETLSKEELDAAGIKSWFFSKKVKTAITR</sequence>
<dbReference type="Proteomes" id="UP000198923">
    <property type="component" value="Unassembled WGS sequence"/>
</dbReference>
<feature type="chain" id="PRO_5039363320" evidence="1">
    <location>
        <begin position="31"/>
        <end position="186"/>
    </location>
</feature>
<gene>
    <name evidence="3" type="ORF">SAMN05421505_104107</name>
</gene>
<keyword evidence="4" id="KW-1185">Reference proteome</keyword>
<dbReference type="Pfam" id="PF01345">
    <property type="entry name" value="DUF11"/>
    <property type="match status" value="1"/>
</dbReference>
<proteinExistence type="predicted"/>
<evidence type="ECO:0000259" key="2">
    <source>
        <dbReference type="Pfam" id="PF01345"/>
    </source>
</evidence>
<protein>
    <submittedName>
        <fullName evidence="3">Conserved repeat domain-containing protein</fullName>
    </submittedName>
</protein>
<organism evidence="3 4">
    <name type="scientific">Sinosporangium album</name>
    <dbReference type="NCBI Taxonomy" id="504805"/>
    <lineage>
        <taxon>Bacteria</taxon>
        <taxon>Bacillati</taxon>
        <taxon>Actinomycetota</taxon>
        <taxon>Actinomycetes</taxon>
        <taxon>Streptosporangiales</taxon>
        <taxon>Streptosporangiaceae</taxon>
        <taxon>Sinosporangium</taxon>
    </lineage>
</organism>
<dbReference type="EMBL" id="FNCN01000004">
    <property type="protein sequence ID" value="SDG42691.1"/>
    <property type="molecule type" value="Genomic_DNA"/>
</dbReference>
<evidence type="ECO:0000313" key="4">
    <source>
        <dbReference type="Proteomes" id="UP000198923"/>
    </source>
</evidence>
<evidence type="ECO:0000313" key="3">
    <source>
        <dbReference type="EMBL" id="SDG42691.1"/>
    </source>
</evidence>
<reference evidence="3 4" key="1">
    <citation type="submission" date="2016-10" db="EMBL/GenBank/DDBJ databases">
        <authorList>
            <person name="de Groot N.N."/>
        </authorList>
    </citation>
    <scope>NUCLEOTIDE SEQUENCE [LARGE SCALE GENOMIC DNA]</scope>
    <source>
        <strain evidence="3 4">CPCC 201354</strain>
    </source>
</reference>
<dbReference type="RefSeq" id="WP_093168905.1">
    <property type="nucleotide sequence ID" value="NZ_FNCN01000004.1"/>
</dbReference>
<dbReference type="InterPro" id="IPR001434">
    <property type="entry name" value="OmcB-like_DUF11"/>
</dbReference>
<dbReference type="STRING" id="504805.SAMN05421505_104107"/>
<name>A0A1G7U5Z3_9ACTN</name>
<evidence type="ECO:0000256" key="1">
    <source>
        <dbReference type="SAM" id="SignalP"/>
    </source>
</evidence>
<accession>A0A1G7U5Z3</accession>
<keyword evidence="1" id="KW-0732">Signal</keyword>